<dbReference type="NCBIfam" id="TIGR00066">
    <property type="entry name" value="g_glut_trans"/>
    <property type="match status" value="1"/>
</dbReference>
<dbReference type="Proteomes" id="UP001216907">
    <property type="component" value="Unassembled WGS sequence"/>
</dbReference>
<protein>
    <recommendedName>
        <fullName evidence="9">Glutathione hydrolase proenzyme</fullName>
        <ecNumber evidence="9">2.3.2.2</ecNumber>
        <ecNumber evidence="9">3.4.19.13</ecNumber>
    </recommendedName>
    <component>
        <recommendedName>
            <fullName evidence="9">Glutathione hydrolase large chain</fullName>
        </recommendedName>
    </component>
    <component>
        <recommendedName>
            <fullName evidence="9">Glutathione hydrolase small chain</fullName>
        </recommendedName>
    </component>
</protein>
<comment type="catalytic activity">
    <reaction evidence="2 9">
        <text>glutathione + H2O = L-cysteinylglycine + L-glutamate</text>
        <dbReference type="Rhea" id="RHEA:28807"/>
        <dbReference type="ChEBI" id="CHEBI:15377"/>
        <dbReference type="ChEBI" id="CHEBI:29985"/>
        <dbReference type="ChEBI" id="CHEBI:57925"/>
        <dbReference type="ChEBI" id="CHEBI:61694"/>
        <dbReference type="EC" id="3.4.19.13"/>
    </reaction>
</comment>
<evidence type="ECO:0000313" key="12">
    <source>
        <dbReference type="Proteomes" id="UP001216907"/>
    </source>
</evidence>
<dbReference type="GO" id="GO:0103068">
    <property type="term" value="F:leukotriene C4 gamma-glutamyl transferase activity"/>
    <property type="evidence" value="ECO:0007669"/>
    <property type="project" value="UniProtKB-EC"/>
</dbReference>
<organism evidence="11 12">
    <name type="scientific">Paludisphaera mucosa</name>
    <dbReference type="NCBI Taxonomy" id="3030827"/>
    <lineage>
        <taxon>Bacteria</taxon>
        <taxon>Pseudomonadati</taxon>
        <taxon>Planctomycetota</taxon>
        <taxon>Planctomycetia</taxon>
        <taxon>Isosphaerales</taxon>
        <taxon>Isosphaeraceae</taxon>
        <taxon>Paludisphaera</taxon>
    </lineage>
</organism>
<dbReference type="InterPro" id="IPR029055">
    <property type="entry name" value="Ntn_hydrolases_N"/>
</dbReference>
<accession>A0ABT6F7N5</accession>
<evidence type="ECO:0000256" key="4">
    <source>
        <dbReference type="ARBA" id="ARBA00022679"/>
    </source>
</evidence>
<dbReference type="Gene3D" id="3.60.20.40">
    <property type="match status" value="1"/>
</dbReference>
<evidence type="ECO:0000313" key="11">
    <source>
        <dbReference type="EMBL" id="MDG3003415.1"/>
    </source>
</evidence>
<dbReference type="InterPro" id="IPR000101">
    <property type="entry name" value="GGT_peptidase"/>
</dbReference>
<evidence type="ECO:0000256" key="10">
    <source>
        <dbReference type="SAM" id="SignalP"/>
    </source>
</evidence>
<dbReference type="InterPro" id="IPR043138">
    <property type="entry name" value="GGT_lsub"/>
</dbReference>
<comment type="pathway">
    <text evidence="9">Sulfur metabolism; glutathione metabolism.</text>
</comment>
<keyword evidence="12" id="KW-1185">Reference proteome</keyword>
<gene>
    <name evidence="11" type="primary">ggt</name>
    <name evidence="11" type="ORF">PZE19_06530</name>
</gene>
<comment type="PTM">
    <text evidence="9">Cleaved by autocatalysis into a large and a small subunit.</text>
</comment>
<reference evidence="11 12" key="1">
    <citation type="submission" date="2023-03" db="EMBL/GenBank/DDBJ databases">
        <title>Paludisphaera mucosa sp. nov. a novel planctomycete from northern fen.</title>
        <authorList>
            <person name="Ivanova A."/>
        </authorList>
    </citation>
    <scope>NUCLEOTIDE SEQUENCE [LARGE SCALE GENOMIC DNA]</scope>
    <source>
        <strain evidence="11 12">Pla2</strain>
    </source>
</reference>
<keyword evidence="7 9" id="KW-0012">Acyltransferase</keyword>
<evidence type="ECO:0000256" key="2">
    <source>
        <dbReference type="ARBA" id="ARBA00001089"/>
    </source>
</evidence>
<proteinExistence type="inferred from homology"/>
<evidence type="ECO:0000256" key="1">
    <source>
        <dbReference type="ARBA" id="ARBA00001049"/>
    </source>
</evidence>
<feature type="signal peptide" evidence="10">
    <location>
        <begin position="1"/>
        <end position="27"/>
    </location>
</feature>
<dbReference type="EMBL" id="JARRAG010000001">
    <property type="protein sequence ID" value="MDG3003415.1"/>
    <property type="molecule type" value="Genomic_DNA"/>
</dbReference>
<comment type="catalytic activity">
    <reaction evidence="8 9">
        <text>an N-terminal (5-L-glutamyl)-[peptide] + an alpha-amino acid = 5-L-glutamyl amino acid + an N-terminal L-alpha-aminoacyl-[peptide]</text>
        <dbReference type="Rhea" id="RHEA:23904"/>
        <dbReference type="Rhea" id="RHEA-COMP:9780"/>
        <dbReference type="Rhea" id="RHEA-COMP:9795"/>
        <dbReference type="ChEBI" id="CHEBI:77644"/>
        <dbReference type="ChEBI" id="CHEBI:78597"/>
        <dbReference type="ChEBI" id="CHEBI:78599"/>
        <dbReference type="ChEBI" id="CHEBI:78608"/>
        <dbReference type="EC" id="2.3.2.2"/>
    </reaction>
</comment>
<keyword evidence="10" id="KW-0732">Signal</keyword>
<comment type="subunit">
    <text evidence="9">This enzyme consists of two polypeptide chains, which are synthesized in precursor form from a single polypeptide.</text>
</comment>
<keyword evidence="6 9" id="KW-0865">Zymogen</keyword>
<evidence type="ECO:0000256" key="5">
    <source>
        <dbReference type="ARBA" id="ARBA00022801"/>
    </source>
</evidence>
<dbReference type="InterPro" id="IPR051792">
    <property type="entry name" value="GGT_bact"/>
</dbReference>
<keyword evidence="4 9" id="KW-0808">Transferase</keyword>
<evidence type="ECO:0000256" key="6">
    <source>
        <dbReference type="ARBA" id="ARBA00023145"/>
    </source>
</evidence>
<evidence type="ECO:0000256" key="3">
    <source>
        <dbReference type="ARBA" id="ARBA00009381"/>
    </source>
</evidence>
<sequence>MVNLGNRCRPVARATGWLLLTALPAAAFGQGGTFSKYVVSAQEAHAADVGRDALRAGGNAIDAAVATAFALAVTLPEAGNLGGGGFIVAYLPGSREVVTLDFRETAPGSATPRMYLDPEGKLRPRHRAGAWAAGVPGTVRGLGDAHAKWGKLPWRDLVKPAARLAREGFPLSEELASALNGQLRPRNPDAPTGTPGRPAFQNRLVDFPESVAAYGKPDGQPWKGGERLVQADLAATLDRIAANGADEFYTGRTADLIAGYMFENGGSVTHKDLADYGAKERSPVHTTFRGCDVYGIGPASSGGIVLCQMLNILERYDLKADGPKSPRTLHRVTEAMRRAYYTRSTRIGDPDFVDVPFAELASKATADELAKSIDDSRATPSAELAPFPIMATEPDHTTHFSVVDGDGGAVAMTYTLEDSYGAKAVVKGAGFLLNNEMGDFNLRPGRTDDAGSIGTYPNQIAPGKRMLSSQCPTLVLKDGKVRLVTGSPGGRTIPNTTLWVVLNVLEFGLEPQAAVDAPRTHHQWFPDVLVLEGRDWPVETLKALSDMGHKWRIADRQGDANSVVVDLADGRLFGAPDARRATVKASGD</sequence>
<dbReference type="EC" id="2.3.2.2" evidence="9"/>
<keyword evidence="9" id="KW-0317">Glutathione biosynthesis</keyword>
<comment type="catalytic activity">
    <reaction evidence="1 9">
        <text>an S-substituted glutathione + H2O = an S-substituted L-cysteinylglycine + L-glutamate</text>
        <dbReference type="Rhea" id="RHEA:59468"/>
        <dbReference type="ChEBI" id="CHEBI:15377"/>
        <dbReference type="ChEBI" id="CHEBI:29985"/>
        <dbReference type="ChEBI" id="CHEBI:90779"/>
        <dbReference type="ChEBI" id="CHEBI:143103"/>
        <dbReference type="EC" id="3.4.19.13"/>
    </reaction>
</comment>
<dbReference type="PRINTS" id="PR01210">
    <property type="entry name" value="GGTRANSPTASE"/>
</dbReference>
<keyword evidence="5 9" id="KW-0378">Hydrolase</keyword>
<name>A0ABT6F7N5_9BACT</name>
<comment type="caution">
    <text evidence="11">The sequence shown here is derived from an EMBL/GenBank/DDBJ whole genome shotgun (WGS) entry which is preliminary data.</text>
</comment>
<dbReference type="RefSeq" id="WP_277859766.1">
    <property type="nucleotide sequence ID" value="NZ_JARRAG010000001.1"/>
</dbReference>
<dbReference type="InterPro" id="IPR043137">
    <property type="entry name" value="GGT_ssub_C"/>
</dbReference>
<dbReference type="Pfam" id="PF01019">
    <property type="entry name" value="G_glu_transpept"/>
    <property type="match status" value="1"/>
</dbReference>
<dbReference type="Gene3D" id="1.10.246.130">
    <property type="match status" value="1"/>
</dbReference>
<dbReference type="SUPFAM" id="SSF56235">
    <property type="entry name" value="N-terminal nucleophile aminohydrolases (Ntn hydrolases)"/>
    <property type="match status" value="1"/>
</dbReference>
<evidence type="ECO:0000256" key="9">
    <source>
        <dbReference type="RuleBase" id="RU368036"/>
    </source>
</evidence>
<dbReference type="EC" id="3.4.19.13" evidence="9"/>
<evidence type="ECO:0000256" key="7">
    <source>
        <dbReference type="ARBA" id="ARBA00023315"/>
    </source>
</evidence>
<dbReference type="PANTHER" id="PTHR43199">
    <property type="entry name" value="GLUTATHIONE HYDROLASE"/>
    <property type="match status" value="1"/>
</dbReference>
<feature type="chain" id="PRO_5047177213" description="Glutathione hydrolase proenzyme" evidence="10">
    <location>
        <begin position="28"/>
        <end position="588"/>
    </location>
</feature>
<dbReference type="PANTHER" id="PTHR43199:SF1">
    <property type="entry name" value="GLUTATHIONE HYDROLASE PROENZYME"/>
    <property type="match status" value="1"/>
</dbReference>
<evidence type="ECO:0000256" key="8">
    <source>
        <dbReference type="ARBA" id="ARBA00047417"/>
    </source>
</evidence>
<comment type="similarity">
    <text evidence="3 9">Belongs to the gamma-glutamyltransferase family.</text>
</comment>